<dbReference type="GO" id="GO:0052572">
    <property type="term" value="P:response to host immune response"/>
    <property type="evidence" value="ECO:0007669"/>
    <property type="project" value="TreeGrafter"/>
</dbReference>
<gene>
    <name evidence="4" type="ORF">BST12_18400</name>
</gene>
<protein>
    <recommendedName>
        <fullName evidence="6">PPE family protein</fullName>
    </recommendedName>
</protein>
<dbReference type="OrthoDB" id="4721430at2"/>
<dbReference type="InterPro" id="IPR022171">
    <property type="entry name" value="PPE_C"/>
</dbReference>
<evidence type="ECO:0000313" key="5">
    <source>
        <dbReference type="Proteomes" id="UP000192284"/>
    </source>
</evidence>
<dbReference type="EMBL" id="MVHE01000033">
    <property type="protein sequence ID" value="ORA19003.1"/>
    <property type="molecule type" value="Genomic_DNA"/>
</dbReference>
<keyword evidence="5" id="KW-1185">Reference proteome</keyword>
<dbReference type="InterPro" id="IPR000030">
    <property type="entry name" value="PPE_dom"/>
</dbReference>
<evidence type="ECO:0000259" key="2">
    <source>
        <dbReference type="Pfam" id="PF00823"/>
    </source>
</evidence>
<evidence type="ECO:0000259" key="3">
    <source>
        <dbReference type="Pfam" id="PF12484"/>
    </source>
</evidence>
<dbReference type="SUPFAM" id="SSF140459">
    <property type="entry name" value="PE/PPE dimer-like"/>
    <property type="match status" value="1"/>
</dbReference>
<evidence type="ECO:0000313" key="4">
    <source>
        <dbReference type="EMBL" id="ORA19003.1"/>
    </source>
</evidence>
<evidence type="ECO:0008006" key="6">
    <source>
        <dbReference type="Google" id="ProtNLM"/>
    </source>
</evidence>
<sequence>MLFAALPPEINSGRMYTGPGAGSLLAAAAAWDTLATDLNSTAVSVASMISGLMGSAWLGTAATTMAAAAAPYVTWLNATAAQAAQASGQAMAAVTAYEAAYAMTVPPALIEANRIQLTGLVATNFLGQNSPAIAATEAQYGEMWAQDAAAMYGYAAGSADASALAPFTEPPQATNPAGLASQALAVASVTGNSVATEIINALSQLTAAVPNALAGIVAPATVSVLPAWVSDLQTVMSIFGTPFFASTSLAGLGMSMMSTLKGLFPAAAAVGSQIATSMGQAVTGAMGAPAALAGAMTAGLGKAASVGVLSVPQAWASAAPALRTAASPLSSTAASAAAGAAASPNPGLLGGLPLAHMAARGMTTTESRAELPALRVLPEAIA</sequence>
<dbReference type="Proteomes" id="UP000192284">
    <property type="component" value="Unassembled WGS sequence"/>
</dbReference>
<dbReference type="Gene3D" id="1.20.1260.20">
    <property type="entry name" value="PPE superfamily"/>
    <property type="match status" value="1"/>
</dbReference>
<dbReference type="Pfam" id="PF00823">
    <property type="entry name" value="PPE"/>
    <property type="match status" value="1"/>
</dbReference>
<organism evidence="4 5">
    <name type="scientific">Mycobacterium angelicum</name>
    <dbReference type="NCBI Taxonomy" id="470074"/>
    <lineage>
        <taxon>Bacteria</taxon>
        <taxon>Bacillati</taxon>
        <taxon>Actinomycetota</taxon>
        <taxon>Actinomycetes</taxon>
        <taxon>Mycobacteriales</taxon>
        <taxon>Mycobacteriaceae</taxon>
        <taxon>Mycobacterium</taxon>
    </lineage>
</organism>
<name>A0A1W9ZMZ7_MYCAN</name>
<comment type="similarity">
    <text evidence="1">Belongs to the mycobacterial PPE family.</text>
</comment>
<accession>A0A1W9ZMZ7</accession>
<dbReference type="RefSeq" id="WP_083114551.1">
    <property type="nucleotide sequence ID" value="NZ_JACKTS010000023.1"/>
</dbReference>
<dbReference type="Pfam" id="PF12484">
    <property type="entry name" value="PPE-SVP"/>
    <property type="match status" value="1"/>
</dbReference>
<reference evidence="4 5" key="1">
    <citation type="submission" date="2017-02" db="EMBL/GenBank/DDBJ databases">
        <title>The new phylogeny of genus Mycobacterium.</title>
        <authorList>
            <person name="Tortoli E."/>
            <person name="Trovato A."/>
            <person name="Cirillo D.M."/>
        </authorList>
    </citation>
    <scope>NUCLEOTIDE SEQUENCE [LARGE SCALE GENOMIC DNA]</scope>
    <source>
        <strain evidence="4 5">DSM 45057</strain>
    </source>
</reference>
<comment type="caution">
    <text evidence="4">The sequence shown here is derived from an EMBL/GenBank/DDBJ whole genome shotgun (WGS) entry which is preliminary data.</text>
</comment>
<evidence type="ECO:0000256" key="1">
    <source>
        <dbReference type="ARBA" id="ARBA00010652"/>
    </source>
</evidence>
<feature type="domain" description="PPE" evidence="2">
    <location>
        <begin position="3"/>
        <end position="162"/>
    </location>
</feature>
<dbReference type="AlphaFoldDB" id="A0A1W9ZMZ7"/>
<dbReference type="InterPro" id="IPR038332">
    <property type="entry name" value="PPE_sf"/>
</dbReference>
<dbReference type="PANTHER" id="PTHR46766">
    <property type="entry name" value="GLUTAMINE-RICH PROTEIN 2"/>
    <property type="match status" value="1"/>
</dbReference>
<feature type="domain" description="PPE family C-terminal" evidence="3">
    <location>
        <begin position="297"/>
        <end position="365"/>
    </location>
</feature>
<proteinExistence type="inferred from homology"/>
<dbReference type="PANTHER" id="PTHR46766:SF1">
    <property type="entry name" value="GLUTAMINE-RICH PROTEIN 2"/>
    <property type="match status" value="1"/>
</dbReference>
<dbReference type="FunFam" id="1.20.1260.20:FF:000001">
    <property type="entry name" value="PPE family protein PPE41"/>
    <property type="match status" value="1"/>
</dbReference>